<keyword evidence="2" id="KW-1185">Reference proteome</keyword>
<comment type="caution">
    <text evidence="1">The sequence shown here is derived from an EMBL/GenBank/DDBJ whole genome shotgun (WGS) entry which is preliminary data.</text>
</comment>
<gene>
    <name evidence="1" type="ORF">CVIRNUC_000789</name>
</gene>
<evidence type="ECO:0000313" key="2">
    <source>
        <dbReference type="Proteomes" id="UP001314263"/>
    </source>
</evidence>
<organism evidence="1 2">
    <name type="scientific">Coccomyxa viridis</name>
    <dbReference type="NCBI Taxonomy" id="1274662"/>
    <lineage>
        <taxon>Eukaryota</taxon>
        <taxon>Viridiplantae</taxon>
        <taxon>Chlorophyta</taxon>
        <taxon>core chlorophytes</taxon>
        <taxon>Trebouxiophyceae</taxon>
        <taxon>Trebouxiophyceae incertae sedis</taxon>
        <taxon>Coccomyxaceae</taxon>
        <taxon>Coccomyxa</taxon>
    </lineage>
</organism>
<reference evidence="1 2" key="1">
    <citation type="submission" date="2023-10" db="EMBL/GenBank/DDBJ databases">
        <authorList>
            <person name="Maclean D."/>
            <person name="Macfadyen A."/>
        </authorList>
    </citation>
    <scope>NUCLEOTIDE SEQUENCE [LARGE SCALE GENOMIC DNA]</scope>
</reference>
<protein>
    <submittedName>
        <fullName evidence="1">Uncharacterized protein</fullName>
    </submittedName>
</protein>
<accession>A0AAV1HSU9</accession>
<dbReference type="Proteomes" id="UP001314263">
    <property type="component" value="Unassembled WGS sequence"/>
</dbReference>
<evidence type="ECO:0000313" key="1">
    <source>
        <dbReference type="EMBL" id="CAK0736704.1"/>
    </source>
</evidence>
<sequence>MPPTFQCGLLRQIWLSRAMAWRHGEQNWRLLLSAASDMCGRLTSLQVPAPCSNMIRACHISERQTGIMQYNQAKAADIDCVMLAWSLVCLTWSEKLCGSPTSH</sequence>
<proteinExistence type="predicted"/>
<dbReference type="AlphaFoldDB" id="A0AAV1HSU9"/>
<dbReference type="EMBL" id="CAUYUE010000001">
    <property type="protein sequence ID" value="CAK0736704.1"/>
    <property type="molecule type" value="Genomic_DNA"/>
</dbReference>
<name>A0AAV1HSU9_9CHLO</name>